<dbReference type="InterPro" id="IPR036922">
    <property type="entry name" value="Rieske_2Fe-2S_sf"/>
</dbReference>
<evidence type="ECO:0000313" key="7">
    <source>
        <dbReference type="Proteomes" id="UP000028181"/>
    </source>
</evidence>
<evidence type="ECO:0000256" key="2">
    <source>
        <dbReference type="ARBA" id="ARBA00022723"/>
    </source>
</evidence>
<dbReference type="InterPro" id="IPR017941">
    <property type="entry name" value="Rieske_2Fe-2S"/>
</dbReference>
<keyword evidence="1" id="KW-0001">2Fe-2S</keyword>
<dbReference type="PROSITE" id="PS51296">
    <property type="entry name" value="RIESKE"/>
    <property type="match status" value="1"/>
</dbReference>
<evidence type="ECO:0000256" key="4">
    <source>
        <dbReference type="ARBA" id="ARBA00023014"/>
    </source>
</evidence>
<evidence type="ECO:0000313" key="6">
    <source>
        <dbReference type="EMBL" id="CDN50783.1"/>
    </source>
</evidence>
<proteinExistence type="predicted"/>
<gene>
    <name evidence="6" type="ORF">RG540_PA01040</name>
</gene>
<dbReference type="GO" id="GO:0051537">
    <property type="term" value="F:2 iron, 2 sulfur cluster binding"/>
    <property type="evidence" value="ECO:0007669"/>
    <property type="project" value="UniProtKB-KW"/>
</dbReference>
<dbReference type="PANTHER" id="PTHR21496:SF23">
    <property type="entry name" value="3-PHENYLPROPIONATE_CINNAMIC ACID DIOXYGENASE FERREDOXIN SUBUNIT"/>
    <property type="match status" value="1"/>
</dbReference>
<feature type="domain" description="Rieske" evidence="5">
    <location>
        <begin position="3"/>
        <end position="119"/>
    </location>
</feature>
<keyword evidence="2" id="KW-0479">Metal-binding</keyword>
<geneLocation type="plasmid" evidence="7">
    <name>II</name>
</geneLocation>
<reference evidence="7" key="1">
    <citation type="journal article" date="2014" name="BMC Genomics">
        <title>Genome sequencing of two Neorhizobium galegae strains reveals a noeT gene responsible for the unusual acetylation of the nodulation factors.</title>
        <authorList>
            <person name="Osterman J."/>
            <person name="Marsh J."/>
            <person name="Laine P.K."/>
            <person name="Zeng Z."/>
            <person name="Alatalo E."/>
            <person name="Sullivan J.T."/>
            <person name="Young J.P."/>
            <person name="Thomas-Oates J."/>
            <person name="Paulin L."/>
            <person name="Lindstrom K."/>
        </authorList>
    </citation>
    <scope>NUCLEOTIDE SEQUENCE [LARGE SCALE GENOMIC DNA]</scope>
    <source>
        <strain evidence="7">HAMBI 540</strain>
    </source>
</reference>
<dbReference type="PATRIC" id="fig|1028800.3.peg.4712"/>
<name>A0A068SX26_NEOGA</name>
<dbReference type="EMBL" id="HG938354">
    <property type="protein sequence ID" value="CDN50783.1"/>
    <property type="molecule type" value="Genomic_DNA"/>
</dbReference>
<keyword evidence="3" id="KW-0408">Iron</keyword>
<dbReference type="PANTHER" id="PTHR21496">
    <property type="entry name" value="FERREDOXIN-RELATED"/>
    <property type="match status" value="1"/>
</dbReference>
<protein>
    <submittedName>
        <fullName evidence="6">Rieske (2Fe-2S) iron-sulfur domain protein</fullName>
    </submittedName>
</protein>
<dbReference type="AlphaFoldDB" id="A0A068SX26"/>
<organism evidence="6 7">
    <name type="scientific">Neorhizobium galegae bv. orientalis str. HAMBI 540</name>
    <dbReference type="NCBI Taxonomy" id="1028800"/>
    <lineage>
        <taxon>Bacteria</taxon>
        <taxon>Pseudomonadati</taxon>
        <taxon>Pseudomonadota</taxon>
        <taxon>Alphaproteobacteria</taxon>
        <taxon>Hyphomicrobiales</taxon>
        <taxon>Rhizobiaceae</taxon>
        <taxon>Rhizobium/Agrobacterium group</taxon>
        <taxon>Neorhizobium</taxon>
    </lineage>
</organism>
<sequence length="121" mass="13913">MAEYLVCSEDEIADGGRKVVACGEREIGIFRVKGALHAWHNMCPHRQGPICQGRIYPQVIEPVDERQEVRTLQYNEENMHVACPWHGWEFNLETGRNAGPAKYRLHRAELAIREGQIYVVL</sequence>
<dbReference type="Proteomes" id="UP000028181">
    <property type="component" value="Plasmid pHAMBI540a"/>
</dbReference>
<evidence type="ECO:0000256" key="1">
    <source>
        <dbReference type="ARBA" id="ARBA00022714"/>
    </source>
</evidence>
<dbReference type="RefSeq" id="WP_037084914.1">
    <property type="nucleotide sequence ID" value="NZ_HG938354.1"/>
</dbReference>
<keyword evidence="7" id="KW-1185">Reference proteome</keyword>
<dbReference type="KEGG" id="ngg:RG540_PA01040"/>
<keyword evidence="4" id="KW-0411">Iron-sulfur</keyword>
<dbReference type="GO" id="GO:0046872">
    <property type="term" value="F:metal ion binding"/>
    <property type="evidence" value="ECO:0007669"/>
    <property type="project" value="UniProtKB-KW"/>
</dbReference>
<dbReference type="eggNOG" id="COG2146">
    <property type="taxonomic scope" value="Bacteria"/>
</dbReference>
<dbReference type="HOGENOM" id="CLU_055690_5_0_5"/>
<dbReference type="OrthoDB" id="9794175at2"/>
<evidence type="ECO:0000259" key="5">
    <source>
        <dbReference type="PROSITE" id="PS51296"/>
    </source>
</evidence>
<dbReference type="SUPFAM" id="SSF50022">
    <property type="entry name" value="ISP domain"/>
    <property type="match status" value="1"/>
</dbReference>
<dbReference type="Gene3D" id="2.102.10.10">
    <property type="entry name" value="Rieske [2Fe-2S] iron-sulphur domain"/>
    <property type="match status" value="1"/>
</dbReference>
<dbReference type="Pfam" id="PF00355">
    <property type="entry name" value="Rieske"/>
    <property type="match status" value="1"/>
</dbReference>
<accession>A0A068SX26</accession>
<keyword evidence="6" id="KW-0614">Plasmid</keyword>
<dbReference type="GeneID" id="24261046"/>
<evidence type="ECO:0000256" key="3">
    <source>
        <dbReference type="ARBA" id="ARBA00023004"/>
    </source>
</evidence>